<dbReference type="EMBL" id="CP039690">
    <property type="protein sequence ID" value="QCI64141.1"/>
    <property type="molecule type" value="Genomic_DNA"/>
</dbReference>
<feature type="transmembrane region" description="Helical" evidence="1">
    <location>
        <begin position="12"/>
        <end position="32"/>
    </location>
</feature>
<dbReference type="Gene3D" id="1.20.1640.10">
    <property type="entry name" value="Multidrug efflux transporter AcrB transmembrane domain"/>
    <property type="match status" value="2"/>
</dbReference>
<dbReference type="Gene3D" id="3.30.70.1440">
    <property type="entry name" value="Multidrug efflux transporter AcrB pore domain"/>
    <property type="match status" value="1"/>
</dbReference>
<feature type="transmembrane region" description="Helical" evidence="1">
    <location>
        <begin position="894"/>
        <end position="920"/>
    </location>
</feature>
<dbReference type="PANTHER" id="PTHR32063">
    <property type="match status" value="1"/>
</dbReference>
<dbReference type="GO" id="GO:0005886">
    <property type="term" value="C:plasma membrane"/>
    <property type="evidence" value="ECO:0007669"/>
    <property type="project" value="TreeGrafter"/>
</dbReference>
<dbReference type="PRINTS" id="PR00702">
    <property type="entry name" value="ACRIFLAVINRP"/>
</dbReference>
<dbReference type="Pfam" id="PF00873">
    <property type="entry name" value="ACR_tran"/>
    <property type="match status" value="1"/>
</dbReference>
<proteinExistence type="predicted"/>
<dbReference type="OrthoDB" id="9798415at2"/>
<keyword evidence="3" id="KW-1185">Reference proteome</keyword>
<protein>
    <submittedName>
        <fullName evidence="2">Acriflavine resistance protein B</fullName>
    </submittedName>
</protein>
<sequence>MGFSTPFILRPVATSLLALGLLMAGMVAYVFLPVASLPSIDLPTIRVQASQPGADPAIMAATVAAPLERRLGEISGVTEITSTSSLGATSIAVQFELGRNIDSAARDVQAALNAAATDLPPNLPSLPTFRKANPAAAPILILALTSDTLQTSALYDVADSVLAQRISQLPGVADVTVTGAEQPAIRVRVDPGQLASLGLGIDAVRTAIVSANTLSPVGSIEGERTSFSLGANDQITKVDDYKALILRTATGDIIRLGAIADVRNATRNSRAAGWYNGKPSVVLIITKQAGANVIETADRVRELLPELHRWIPAGIDISIMNDRTTTIRASVAELYRTLAISVVLVMAVVLVFLRRARATIAAGITVPLSLAGAFACMWFAGFSIDILSLMAIIVAVGFVIDDAIVMIENADRHAAMGLNPMQAAIDGARQIGFTVVSISISLIAAFIPLLFMQGVIGRLFSEFAWTMVFAIAVSAVVSLTVTPMIIARMKPAGDARPWLIGRVIDAGLGAMTRAYMATLKPVLARPGLVSLVLVLTIVCTVVLFQRLPKGYFPQDDTGLLIAWTEASPEISFPAMRELQTRVNAIIANDPAIAGAASSVGGSSGGSVNNGRLFISLKPLDERKVETQAVITRLRRALSNIPGMRVFIVQAQDLRVGARAGKSQYQFTLWDADYDELQAWVPRIVEAVRKIPGLVDVSTDQERGGLQTKLSIDRMTAQRLGVEVSSIDAALSSAFSQRQIATIYGPRNQYKVILEVEPRFARSPSDISRLYVPGTGGVQVPLSTLVTVDTTTAPLVVNHQGPFPSVTITYNLAEGASLDETMVLLRRAVDDLHPPQGLRTEFAGDAKDFAQNASGQAMLIITALLVIYIVLGVLYESLIHPLTILSTLPSAGLGALLALWGAGMDLSVIAMIGIILLIGIVKKNGIMMVDFAIEATRDRGLAPREAMLEACSERFRPILMTTLAAMLGALPLALGHGPGSALRQPLGVTIIGGLVVSQVLTLYTTPALYLVLENWRLKFARRRAAPAPDLATEKP</sequence>
<dbReference type="Gene3D" id="3.30.70.1430">
    <property type="entry name" value="Multidrug efflux transporter AcrB pore domain"/>
    <property type="match status" value="2"/>
</dbReference>
<dbReference type="InterPro" id="IPR001036">
    <property type="entry name" value="Acrflvin-R"/>
</dbReference>
<dbReference type="RefSeq" id="WP_136959597.1">
    <property type="nucleotide sequence ID" value="NZ_CP039690.1"/>
</dbReference>
<dbReference type="AlphaFoldDB" id="A0A4D7AW59"/>
<feature type="transmembrane region" description="Helical" evidence="1">
    <location>
        <begin position="522"/>
        <end position="544"/>
    </location>
</feature>
<organism evidence="2 3">
    <name type="scientific">Phreatobacter stygius</name>
    <dbReference type="NCBI Taxonomy" id="1940610"/>
    <lineage>
        <taxon>Bacteria</taxon>
        <taxon>Pseudomonadati</taxon>
        <taxon>Pseudomonadota</taxon>
        <taxon>Alphaproteobacteria</taxon>
        <taxon>Hyphomicrobiales</taxon>
        <taxon>Phreatobacteraceae</taxon>
        <taxon>Phreatobacter</taxon>
    </lineage>
</organism>
<evidence type="ECO:0000256" key="1">
    <source>
        <dbReference type="SAM" id="Phobius"/>
    </source>
</evidence>
<feature type="transmembrane region" description="Helical" evidence="1">
    <location>
        <begin position="360"/>
        <end position="380"/>
    </location>
</feature>
<gene>
    <name evidence="2" type="ORF">E8M01_07720</name>
</gene>
<feature type="transmembrane region" description="Helical" evidence="1">
    <location>
        <begin position="985"/>
        <end position="1011"/>
    </location>
</feature>
<feature type="transmembrane region" description="Helical" evidence="1">
    <location>
        <begin position="956"/>
        <end position="973"/>
    </location>
</feature>
<keyword evidence="1" id="KW-0812">Transmembrane</keyword>
<feature type="transmembrane region" description="Helical" evidence="1">
    <location>
        <begin position="334"/>
        <end position="353"/>
    </location>
</feature>
<feature type="transmembrane region" description="Helical" evidence="1">
    <location>
        <begin position="431"/>
        <end position="451"/>
    </location>
</feature>
<feature type="transmembrane region" description="Helical" evidence="1">
    <location>
        <begin position="856"/>
        <end position="874"/>
    </location>
</feature>
<dbReference type="InterPro" id="IPR027463">
    <property type="entry name" value="AcrB_DN_DC_subdom"/>
</dbReference>
<dbReference type="Proteomes" id="UP000298781">
    <property type="component" value="Chromosome"/>
</dbReference>
<accession>A0A4D7AW59</accession>
<dbReference type="PANTHER" id="PTHR32063:SF78">
    <property type="entry name" value="ACRB_ACRD_ACRF FAMILY PROTEIN"/>
    <property type="match status" value="1"/>
</dbReference>
<keyword evidence="1" id="KW-1133">Transmembrane helix</keyword>
<feature type="transmembrane region" description="Helical" evidence="1">
    <location>
        <begin position="386"/>
        <end position="410"/>
    </location>
</feature>
<evidence type="ECO:0000313" key="3">
    <source>
        <dbReference type="Proteomes" id="UP000298781"/>
    </source>
</evidence>
<dbReference type="SUPFAM" id="SSF82866">
    <property type="entry name" value="Multidrug efflux transporter AcrB transmembrane domain"/>
    <property type="match status" value="2"/>
</dbReference>
<name>A0A4D7AW59_9HYPH</name>
<evidence type="ECO:0000313" key="2">
    <source>
        <dbReference type="EMBL" id="QCI64141.1"/>
    </source>
</evidence>
<reference evidence="2 3" key="1">
    <citation type="submission" date="2019-04" db="EMBL/GenBank/DDBJ databases">
        <title>Phreatobacter aquaticus sp. nov.</title>
        <authorList>
            <person name="Choi A."/>
        </authorList>
    </citation>
    <scope>NUCLEOTIDE SEQUENCE [LARGE SCALE GENOMIC DNA]</scope>
    <source>
        <strain evidence="2 3">KCTC 52518</strain>
    </source>
</reference>
<dbReference type="Gene3D" id="3.30.70.1320">
    <property type="entry name" value="Multidrug efflux transporter AcrB pore domain like"/>
    <property type="match status" value="1"/>
</dbReference>
<dbReference type="GO" id="GO:0042910">
    <property type="term" value="F:xenobiotic transmembrane transporter activity"/>
    <property type="evidence" value="ECO:0007669"/>
    <property type="project" value="TreeGrafter"/>
</dbReference>
<keyword evidence="1" id="KW-0472">Membrane</keyword>
<dbReference type="SUPFAM" id="SSF82693">
    <property type="entry name" value="Multidrug efflux transporter AcrB pore domain, PN1, PN2, PC1 and PC2 subdomains"/>
    <property type="match status" value="3"/>
</dbReference>
<dbReference type="KEGG" id="pstg:E8M01_07720"/>
<dbReference type="SUPFAM" id="SSF82714">
    <property type="entry name" value="Multidrug efflux transporter AcrB TolC docking domain, DN and DC subdomains"/>
    <property type="match status" value="2"/>
</dbReference>
<feature type="transmembrane region" description="Helical" evidence="1">
    <location>
        <begin position="499"/>
        <end position="516"/>
    </location>
</feature>
<dbReference type="Gene3D" id="3.30.2090.10">
    <property type="entry name" value="Multidrug efflux transporter AcrB TolC docking domain, DN and DC subdomains"/>
    <property type="match status" value="2"/>
</dbReference>
<feature type="transmembrane region" description="Helical" evidence="1">
    <location>
        <begin position="463"/>
        <end position="487"/>
    </location>
</feature>